<dbReference type="Proteomes" id="UP001271007">
    <property type="component" value="Unassembled WGS sequence"/>
</dbReference>
<evidence type="ECO:0000256" key="1">
    <source>
        <dbReference type="SAM" id="MobiDB-lite"/>
    </source>
</evidence>
<feature type="region of interest" description="Disordered" evidence="1">
    <location>
        <begin position="1"/>
        <end position="33"/>
    </location>
</feature>
<gene>
    <name evidence="2" type="ORF">LTR09_006414</name>
</gene>
<evidence type="ECO:0000313" key="3">
    <source>
        <dbReference type="Proteomes" id="UP001271007"/>
    </source>
</evidence>
<comment type="caution">
    <text evidence="2">The sequence shown here is derived from an EMBL/GenBank/DDBJ whole genome shotgun (WGS) entry which is preliminary data.</text>
</comment>
<feature type="compositionally biased region" description="Polar residues" evidence="1">
    <location>
        <begin position="1"/>
        <end position="11"/>
    </location>
</feature>
<dbReference type="EMBL" id="JAWDJX010000020">
    <property type="protein sequence ID" value="KAK3052559.1"/>
    <property type="molecule type" value="Genomic_DNA"/>
</dbReference>
<protein>
    <submittedName>
        <fullName evidence="2">Uncharacterized protein</fullName>
    </submittedName>
</protein>
<reference evidence="2" key="1">
    <citation type="submission" date="2023-04" db="EMBL/GenBank/DDBJ databases">
        <title>Black Yeasts Isolated from many extreme environments.</title>
        <authorList>
            <person name="Coleine C."/>
            <person name="Stajich J.E."/>
            <person name="Selbmann L."/>
        </authorList>
    </citation>
    <scope>NUCLEOTIDE SEQUENCE</scope>
    <source>
        <strain evidence="2">CCFEE 5312</strain>
    </source>
</reference>
<organism evidence="2 3">
    <name type="scientific">Extremus antarcticus</name>
    <dbReference type="NCBI Taxonomy" id="702011"/>
    <lineage>
        <taxon>Eukaryota</taxon>
        <taxon>Fungi</taxon>
        <taxon>Dikarya</taxon>
        <taxon>Ascomycota</taxon>
        <taxon>Pezizomycotina</taxon>
        <taxon>Dothideomycetes</taxon>
        <taxon>Dothideomycetidae</taxon>
        <taxon>Mycosphaerellales</taxon>
        <taxon>Extremaceae</taxon>
        <taxon>Extremus</taxon>
    </lineage>
</organism>
<keyword evidence="3" id="KW-1185">Reference proteome</keyword>
<proteinExistence type="predicted"/>
<evidence type="ECO:0000313" key="2">
    <source>
        <dbReference type="EMBL" id="KAK3052559.1"/>
    </source>
</evidence>
<dbReference type="AlphaFoldDB" id="A0AAJ0G8P7"/>
<accession>A0AAJ0G8P7</accession>
<sequence length="359" mass="38998">MPPGQLAQTSADARPLKKARTSRSPPQQRRTHPAQLEYTLNVASQSISVYPDDLESWSEAQVLPEFASPGKGTVRTGSWCYFKSEGKTPAGHNMSAGAAGDRPGVILEIRRGSNRKGLPTAEGCVVVLVAWAALYMDPLLLKSKNGWTHCKVGETFTIESVDAIEWVISGRIRDGCIVTELRGRREKHFHLLPSAEVPFAVSAQMQDDTVDGRRGVLIASRTILQVTDNGANRRTRIGVPPGSDADAEVGTADADTNDQQSPIKIEIKPEPQSEDDDSSQDEDRLRNAMQARTKLDARQSSNDTSSGTSKILSKSDAILLAAWNLAVLLGACDPGAPICWDTSIKIGWHLVVTMSSWRM</sequence>
<feature type="region of interest" description="Disordered" evidence="1">
    <location>
        <begin position="232"/>
        <end position="284"/>
    </location>
</feature>
<name>A0AAJ0G8P7_9PEZI</name>